<dbReference type="GeneID" id="90037970"/>
<keyword evidence="2" id="KW-0808">Transferase</keyword>
<gene>
    <name evidence="9" type="ORF">BZA70DRAFT_277513</name>
</gene>
<dbReference type="RefSeq" id="XP_064768986.1">
    <property type="nucleotide sequence ID" value="XM_064912458.1"/>
</dbReference>
<evidence type="ECO:0000256" key="7">
    <source>
        <dbReference type="SAM" id="MobiDB-lite"/>
    </source>
</evidence>
<evidence type="ECO:0000256" key="4">
    <source>
        <dbReference type="ARBA" id="ARBA00022989"/>
    </source>
</evidence>
<evidence type="ECO:0000256" key="2">
    <source>
        <dbReference type="ARBA" id="ARBA00022679"/>
    </source>
</evidence>
<evidence type="ECO:0000256" key="3">
    <source>
        <dbReference type="ARBA" id="ARBA00022692"/>
    </source>
</evidence>
<evidence type="ECO:0000313" key="10">
    <source>
        <dbReference type="Proteomes" id="UP001498771"/>
    </source>
</evidence>
<keyword evidence="4 8" id="KW-1133">Transmembrane helix</keyword>
<evidence type="ECO:0000313" key="9">
    <source>
        <dbReference type="EMBL" id="KAK7205953.1"/>
    </source>
</evidence>
<name>A0ABR1FA46_9ASCO</name>
<dbReference type="PANTHER" id="PTHR13906">
    <property type="entry name" value="PORCUPINE"/>
    <property type="match status" value="1"/>
</dbReference>
<sequence>MIGIIDDAMGAAAKQIGLDTDPLKLFLTFVLSYPLCAVLKRLPDYTPVYKQLFCIAVSAFYLLGIFDLKDGVQTLMISAMGTYGLAKYVKSPLMPWMVFVFVMGHLTINHIERYRSPEDTSSSGRMDITGSQMVLVMKLSAFGWNVHDGRRPASELSSLQKDRALPTLPPLLDYLTYVFFFPSLMVGPSFDYSEFRRWLDFSIFENEYTTPHPDGKPRKHKRKIPRSGRVAARKAAEGVMWIALWIIMSSKFSSGVLFTDTYLGRNFFYRAFYMWPLGFAYRLKYYGAWTLAEGACILSGLSYNGIDPVTKKRKWDRVRNIDPYRHETGQNMHALLETWNMNTNKWLKTYVYLRVTPKGKRPGFRSTLFTFATSAFWHGVSPGYYLTFITGAFLQSCGRSARRYIRPFFMSPDLSQPGPYKKYYDALTYVVSQMSLQYTVQPFVILTFRDSLYVWSTVYFYVHIGIFIFITTFSQKKVKKYIEAKLAARTEISSKLDKLRFEIEQARIKKIPVEVERVLAREPTLGVPDQELDEALELMRGEMTEDISALKQDLQEFRRRATNTFDDAKKSLPRPRSRKE</sequence>
<dbReference type="Pfam" id="PF03062">
    <property type="entry name" value="MBOAT"/>
    <property type="match status" value="1"/>
</dbReference>
<dbReference type="Proteomes" id="UP001498771">
    <property type="component" value="Unassembled WGS sequence"/>
</dbReference>
<reference evidence="9 10" key="1">
    <citation type="submission" date="2024-03" db="EMBL/GenBank/DDBJ databases">
        <title>Genome-scale model development and genomic sequencing of the oleaginous clade Lipomyces.</title>
        <authorList>
            <consortium name="Lawrence Berkeley National Laboratory"/>
            <person name="Czajka J.J."/>
            <person name="Han Y."/>
            <person name="Kim J."/>
            <person name="Mondo S.J."/>
            <person name="Hofstad B.A."/>
            <person name="Robles A."/>
            <person name="Haridas S."/>
            <person name="Riley R."/>
            <person name="LaButti K."/>
            <person name="Pangilinan J."/>
            <person name="Andreopoulos W."/>
            <person name="Lipzen A."/>
            <person name="Yan J."/>
            <person name="Wang M."/>
            <person name="Ng V."/>
            <person name="Grigoriev I.V."/>
            <person name="Spatafora J.W."/>
            <person name="Magnuson J.K."/>
            <person name="Baker S.E."/>
            <person name="Pomraning K.R."/>
        </authorList>
    </citation>
    <scope>NUCLEOTIDE SEQUENCE [LARGE SCALE GENOMIC DNA]</scope>
    <source>
        <strain evidence="9 10">Phaff 52-87</strain>
    </source>
</reference>
<feature type="transmembrane region" description="Helical" evidence="8">
    <location>
        <begin position="452"/>
        <end position="473"/>
    </location>
</feature>
<dbReference type="EMBL" id="JBBJBU010000004">
    <property type="protein sequence ID" value="KAK7205953.1"/>
    <property type="molecule type" value="Genomic_DNA"/>
</dbReference>
<organism evidence="9 10">
    <name type="scientific">Myxozyma melibiosi</name>
    <dbReference type="NCBI Taxonomy" id="54550"/>
    <lineage>
        <taxon>Eukaryota</taxon>
        <taxon>Fungi</taxon>
        <taxon>Dikarya</taxon>
        <taxon>Ascomycota</taxon>
        <taxon>Saccharomycotina</taxon>
        <taxon>Lipomycetes</taxon>
        <taxon>Lipomycetales</taxon>
        <taxon>Lipomycetaceae</taxon>
        <taxon>Myxozyma</taxon>
    </lineage>
</organism>
<comment type="caution">
    <text evidence="9">The sequence shown here is derived from an EMBL/GenBank/DDBJ whole genome shotgun (WGS) entry which is preliminary data.</text>
</comment>
<keyword evidence="3 8" id="KW-0812">Transmembrane</keyword>
<evidence type="ECO:0000256" key="8">
    <source>
        <dbReference type="SAM" id="Phobius"/>
    </source>
</evidence>
<keyword evidence="10" id="KW-1185">Reference proteome</keyword>
<evidence type="ECO:0000256" key="5">
    <source>
        <dbReference type="ARBA" id="ARBA00023136"/>
    </source>
</evidence>
<dbReference type="PANTHER" id="PTHR13906:SF4">
    <property type="entry name" value="LYSOPHOSPHOLIPID ACYLTRANSFERASE 6"/>
    <property type="match status" value="1"/>
</dbReference>
<feature type="region of interest" description="Disordered" evidence="7">
    <location>
        <begin position="561"/>
        <end position="580"/>
    </location>
</feature>
<evidence type="ECO:0000256" key="6">
    <source>
        <dbReference type="ARBA" id="ARBA00023315"/>
    </source>
</evidence>
<dbReference type="InterPro" id="IPR049941">
    <property type="entry name" value="LPLAT_7/PORCN-like"/>
</dbReference>
<dbReference type="InterPro" id="IPR004299">
    <property type="entry name" value="MBOAT_fam"/>
</dbReference>
<proteinExistence type="predicted"/>
<protein>
    <submittedName>
        <fullName evidence="9">MBOAT, membrane-bound O-acyltransferase family-domain-containing protein</fullName>
    </submittedName>
</protein>
<feature type="compositionally biased region" description="Basic residues" evidence="7">
    <location>
        <begin position="571"/>
        <end position="580"/>
    </location>
</feature>
<evidence type="ECO:0000256" key="1">
    <source>
        <dbReference type="ARBA" id="ARBA00004141"/>
    </source>
</evidence>
<accession>A0ABR1FA46</accession>
<keyword evidence="5 8" id="KW-0472">Membrane</keyword>
<comment type="subcellular location">
    <subcellularLocation>
        <location evidence="1">Membrane</location>
        <topology evidence="1">Multi-pass membrane protein</topology>
    </subcellularLocation>
</comment>
<keyword evidence="6" id="KW-0012">Acyltransferase</keyword>